<name>A0A1G4R7Y5_9HYPH</name>
<evidence type="ECO:0000313" key="2">
    <source>
        <dbReference type="EMBL" id="SCW52914.1"/>
    </source>
</evidence>
<sequence length="53" mass="5940">MTLYSSQHPTLVPDRNRRDAPKPAWRTPVCRLVPLPASTQFDLSSNGDSMLQS</sequence>
<dbReference type="STRING" id="177413.SAMN05660859_1445"/>
<evidence type="ECO:0000256" key="1">
    <source>
        <dbReference type="SAM" id="MobiDB-lite"/>
    </source>
</evidence>
<dbReference type="AlphaFoldDB" id="A0A1G4R7Y5"/>
<proteinExistence type="predicted"/>
<gene>
    <name evidence="2" type="ORF">SAMN05660859_1445</name>
</gene>
<keyword evidence="3" id="KW-1185">Reference proteome</keyword>
<dbReference type="Proteomes" id="UP000198889">
    <property type="component" value="Unassembled WGS sequence"/>
</dbReference>
<organism evidence="2 3">
    <name type="scientific">Ancylobacter rudongensis</name>
    <dbReference type="NCBI Taxonomy" id="177413"/>
    <lineage>
        <taxon>Bacteria</taxon>
        <taxon>Pseudomonadati</taxon>
        <taxon>Pseudomonadota</taxon>
        <taxon>Alphaproteobacteria</taxon>
        <taxon>Hyphomicrobiales</taxon>
        <taxon>Xanthobacteraceae</taxon>
        <taxon>Ancylobacter</taxon>
    </lineage>
</organism>
<dbReference type="EMBL" id="FMTP01000002">
    <property type="protein sequence ID" value="SCW52914.1"/>
    <property type="molecule type" value="Genomic_DNA"/>
</dbReference>
<accession>A0A1G4R7Y5</accession>
<protein>
    <submittedName>
        <fullName evidence="2">Uncharacterized protein</fullName>
    </submittedName>
</protein>
<reference evidence="3" key="1">
    <citation type="submission" date="2016-10" db="EMBL/GenBank/DDBJ databases">
        <authorList>
            <person name="Varghese N."/>
            <person name="Submissions S."/>
        </authorList>
    </citation>
    <scope>NUCLEOTIDE SEQUENCE [LARGE SCALE GENOMIC DNA]</scope>
    <source>
        <strain evidence="3">CGMCC 1.1761</strain>
    </source>
</reference>
<feature type="region of interest" description="Disordered" evidence="1">
    <location>
        <begin position="1"/>
        <end position="26"/>
    </location>
</feature>
<evidence type="ECO:0000313" key="3">
    <source>
        <dbReference type="Proteomes" id="UP000198889"/>
    </source>
</evidence>